<dbReference type="Gene3D" id="1.10.10.10">
    <property type="entry name" value="Winged helix-like DNA-binding domain superfamily/Winged helix DNA-binding domain"/>
    <property type="match status" value="1"/>
</dbReference>
<evidence type="ECO:0000313" key="2">
    <source>
        <dbReference type="EMBL" id="THE64404.1"/>
    </source>
</evidence>
<dbReference type="OrthoDB" id="290446at2157"/>
<dbReference type="InterPro" id="IPR036388">
    <property type="entry name" value="WH-like_DNA-bd_sf"/>
</dbReference>
<dbReference type="EMBL" id="RBZW01000033">
    <property type="protein sequence ID" value="THE64404.1"/>
    <property type="molecule type" value="Genomic_DNA"/>
</dbReference>
<dbReference type="CDD" id="cd00090">
    <property type="entry name" value="HTH_ARSR"/>
    <property type="match status" value="1"/>
</dbReference>
<dbReference type="InterPro" id="IPR011991">
    <property type="entry name" value="ArsR-like_HTH"/>
</dbReference>
<dbReference type="AlphaFoldDB" id="A0A4S3TJZ3"/>
<protein>
    <submittedName>
        <fullName evidence="2">ArsR family transcriptional regulator</fullName>
    </submittedName>
</protein>
<organism evidence="2 3">
    <name type="scientific">Salinadaptatus halalkaliphilus</name>
    <dbReference type="NCBI Taxonomy" id="2419781"/>
    <lineage>
        <taxon>Archaea</taxon>
        <taxon>Methanobacteriati</taxon>
        <taxon>Methanobacteriota</taxon>
        <taxon>Stenosarchaea group</taxon>
        <taxon>Halobacteria</taxon>
        <taxon>Halobacteriales</taxon>
        <taxon>Natrialbaceae</taxon>
        <taxon>Salinadaptatus</taxon>
    </lineage>
</organism>
<sequence>MADDCDPAAVFALLDDEYARTILAATSQQSMTATELSDQCDMSLSTVYRRTEDLETCGLLETRTEIDADGHHTAVYSARLERLTVELTDGVYDVSLSTKSRTREFADAFTDLWEGL</sequence>
<dbReference type="InterPro" id="IPR036390">
    <property type="entry name" value="WH_DNA-bd_sf"/>
</dbReference>
<dbReference type="Proteomes" id="UP000318864">
    <property type="component" value="Unassembled WGS sequence"/>
</dbReference>
<reference evidence="2 3" key="1">
    <citation type="submission" date="2018-10" db="EMBL/GenBank/DDBJ databases">
        <title>Natronolimnobius sp. XQ-INN 246 isolated from Inner Mongolia Autonomous Region of China.</title>
        <authorList>
            <person name="Xue Q."/>
        </authorList>
    </citation>
    <scope>NUCLEOTIDE SEQUENCE [LARGE SCALE GENOMIC DNA]</scope>
    <source>
        <strain evidence="2 3">XQ-INN 246</strain>
    </source>
</reference>
<dbReference type="Pfam" id="PF09339">
    <property type="entry name" value="HTH_IclR"/>
    <property type="match status" value="1"/>
</dbReference>
<keyword evidence="3" id="KW-1185">Reference proteome</keyword>
<dbReference type="RefSeq" id="WP_141465190.1">
    <property type="nucleotide sequence ID" value="NZ_RBZW01000033.1"/>
</dbReference>
<dbReference type="InterPro" id="IPR005471">
    <property type="entry name" value="Tscrpt_reg_IclR_N"/>
</dbReference>
<gene>
    <name evidence="2" type="ORF">D8Y22_13410</name>
</gene>
<dbReference type="GO" id="GO:0006355">
    <property type="term" value="P:regulation of DNA-templated transcription"/>
    <property type="evidence" value="ECO:0007669"/>
    <property type="project" value="InterPro"/>
</dbReference>
<evidence type="ECO:0000313" key="3">
    <source>
        <dbReference type="Proteomes" id="UP000318864"/>
    </source>
</evidence>
<comment type="caution">
    <text evidence="2">The sequence shown here is derived from an EMBL/GenBank/DDBJ whole genome shotgun (WGS) entry which is preliminary data.</text>
</comment>
<accession>A0A4S3TJZ3</accession>
<name>A0A4S3TJZ3_9EURY</name>
<dbReference type="GO" id="GO:0003677">
    <property type="term" value="F:DNA binding"/>
    <property type="evidence" value="ECO:0007669"/>
    <property type="project" value="InterPro"/>
</dbReference>
<evidence type="ECO:0000259" key="1">
    <source>
        <dbReference type="Pfam" id="PF09339"/>
    </source>
</evidence>
<feature type="domain" description="HTH iclR-type" evidence="1">
    <location>
        <begin position="25"/>
        <end position="62"/>
    </location>
</feature>
<proteinExistence type="predicted"/>
<dbReference type="SUPFAM" id="SSF46785">
    <property type="entry name" value="Winged helix' DNA-binding domain"/>
    <property type="match status" value="1"/>
</dbReference>